<evidence type="ECO:0000256" key="15">
    <source>
        <dbReference type="SAM" id="MobiDB-lite"/>
    </source>
</evidence>
<dbReference type="NCBIfam" id="NF007955">
    <property type="entry name" value="PRK10674.1"/>
    <property type="match status" value="1"/>
</dbReference>
<dbReference type="PANTHER" id="PTHR11455">
    <property type="entry name" value="CRYPTOCHROME"/>
    <property type="match status" value="1"/>
</dbReference>
<evidence type="ECO:0000256" key="8">
    <source>
        <dbReference type="ARBA" id="ARBA00031671"/>
    </source>
</evidence>
<dbReference type="InterPro" id="IPR014729">
    <property type="entry name" value="Rossmann-like_a/b/a_fold"/>
</dbReference>
<comment type="cofactor">
    <cofactor evidence="1">
        <name>(6R)-5,10-methylene-5,6,7,8-tetrahydrofolate</name>
        <dbReference type="ChEBI" id="CHEBI:15636"/>
    </cofactor>
</comment>
<evidence type="ECO:0000256" key="11">
    <source>
        <dbReference type="ARBA" id="ARBA00083107"/>
    </source>
</evidence>
<comment type="function">
    <text evidence="10">Involved in repair of UV radiation-induced DNA damage. Catalyzes the light-dependent monomerization (300-600 nm) of cyclobutyl pyrimidine dimers (in cis-syn configuration), which are formed between adjacent bases on the same DNA strand upon exposure to ultraviolet radiation.</text>
</comment>
<keyword evidence="7 14" id="KW-0157">Chromophore</keyword>
<evidence type="ECO:0000256" key="3">
    <source>
        <dbReference type="ARBA" id="ARBA00013149"/>
    </source>
</evidence>
<comment type="catalytic activity">
    <reaction evidence="9">
        <text>cyclobutadipyrimidine (in DNA) = 2 pyrimidine residues (in DNA).</text>
        <dbReference type="EC" id="4.1.99.3"/>
    </reaction>
</comment>
<keyword evidence="17" id="KW-0456">Lyase</keyword>
<evidence type="ECO:0000313" key="17">
    <source>
        <dbReference type="EMBL" id="SMA43800.1"/>
    </source>
</evidence>
<dbReference type="GO" id="GO:0003904">
    <property type="term" value="F:deoxyribodipyrimidine photo-lyase activity"/>
    <property type="evidence" value="ECO:0007669"/>
    <property type="project" value="UniProtKB-EC"/>
</dbReference>
<dbReference type="InterPro" id="IPR005101">
    <property type="entry name" value="Cryptochr/Photolyase_FAD-bd"/>
</dbReference>
<proteinExistence type="inferred from homology"/>
<protein>
    <recommendedName>
        <fullName evidence="4">Deoxyribodipyrimidine photo-lyase</fullName>
        <ecNumber evidence="3">4.1.99.3</ecNumber>
    </recommendedName>
    <alternativeName>
        <fullName evidence="8">DNA photolyase</fullName>
    </alternativeName>
    <alternativeName>
        <fullName evidence="11">Photoreactivating enzyme</fullName>
    </alternativeName>
</protein>
<feature type="binding site" evidence="12">
    <location>
        <begin position="238"/>
        <end position="242"/>
    </location>
    <ligand>
        <name>FAD</name>
        <dbReference type="ChEBI" id="CHEBI:57692"/>
    </ligand>
</feature>
<dbReference type="SUPFAM" id="SSF52425">
    <property type="entry name" value="Cryptochrome/photolyase, N-terminal domain"/>
    <property type="match status" value="1"/>
</dbReference>
<dbReference type="RefSeq" id="WP_087108744.1">
    <property type="nucleotide sequence ID" value="NZ_CBCSCN010000008.1"/>
</dbReference>
<name>A0A1X7AI39_9GAMM</name>
<dbReference type="Proteomes" id="UP000196573">
    <property type="component" value="Unassembled WGS sequence"/>
</dbReference>
<evidence type="ECO:0000256" key="9">
    <source>
        <dbReference type="ARBA" id="ARBA00033999"/>
    </source>
</evidence>
<evidence type="ECO:0000256" key="13">
    <source>
        <dbReference type="PIRSR" id="PIRSR602081-2"/>
    </source>
</evidence>
<dbReference type="InterPro" id="IPR006050">
    <property type="entry name" value="DNA_photolyase_N"/>
</dbReference>
<keyword evidence="18" id="KW-1185">Reference proteome</keyword>
<dbReference type="Gene3D" id="3.40.50.620">
    <property type="entry name" value="HUPs"/>
    <property type="match status" value="1"/>
</dbReference>
<dbReference type="GO" id="GO:0003677">
    <property type="term" value="F:DNA binding"/>
    <property type="evidence" value="ECO:0007669"/>
    <property type="project" value="TreeGrafter"/>
</dbReference>
<reference evidence="17 18" key="1">
    <citation type="submission" date="2017-03" db="EMBL/GenBank/DDBJ databases">
        <authorList>
            <person name="Afonso C.L."/>
            <person name="Miller P.J."/>
            <person name="Scott M.A."/>
            <person name="Spackman E."/>
            <person name="Goraichik I."/>
            <person name="Dimitrov K.M."/>
            <person name="Suarez D.L."/>
            <person name="Swayne D.E."/>
        </authorList>
    </citation>
    <scope>NUCLEOTIDE SEQUENCE [LARGE SCALE GENOMIC DNA]</scope>
    <source>
        <strain evidence="17">SB41UT1</strain>
    </source>
</reference>
<dbReference type="InterPro" id="IPR036155">
    <property type="entry name" value="Crypto/Photolyase_N_sf"/>
</dbReference>
<feature type="binding site" evidence="12">
    <location>
        <position position="226"/>
    </location>
    <ligand>
        <name>FAD</name>
        <dbReference type="ChEBI" id="CHEBI:57692"/>
    </ligand>
</feature>
<organism evidence="17 18">
    <name type="scientific">Parendozoicomonas haliclonae</name>
    <dbReference type="NCBI Taxonomy" id="1960125"/>
    <lineage>
        <taxon>Bacteria</taxon>
        <taxon>Pseudomonadati</taxon>
        <taxon>Pseudomonadota</taxon>
        <taxon>Gammaproteobacteria</taxon>
        <taxon>Oceanospirillales</taxon>
        <taxon>Endozoicomonadaceae</taxon>
        <taxon>Parendozoicomonas</taxon>
    </lineage>
</organism>
<dbReference type="GO" id="GO:0009416">
    <property type="term" value="P:response to light stimulus"/>
    <property type="evidence" value="ECO:0007669"/>
    <property type="project" value="TreeGrafter"/>
</dbReference>
<feature type="region of interest" description="Disordered" evidence="15">
    <location>
        <begin position="168"/>
        <end position="189"/>
    </location>
</feature>
<dbReference type="PANTHER" id="PTHR11455:SF9">
    <property type="entry name" value="CRYPTOCHROME CIRCADIAN CLOCK 5 ISOFORM X1"/>
    <property type="match status" value="1"/>
</dbReference>
<dbReference type="InterPro" id="IPR002081">
    <property type="entry name" value="Cryptochrome/DNA_photolyase_1"/>
</dbReference>
<dbReference type="EC" id="4.1.99.3" evidence="3"/>
<dbReference type="AlphaFoldDB" id="A0A1X7AI39"/>
<dbReference type="Pfam" id="PF00875">
    <property type="entry name" value="DNA_photolyase"/>
    <property type="match status" value="1"/>
</dbReference>
<evidence type="ECO:0000256" key="6">
    <source>
        <dbReference type="ARBA" id="ARBA00022827"/>
    </source>
</evidence>
<dbReference type="PROSITE" id="PS00394">
    <property type="entry name" value="DNA_PHOTOLYASES_1_1"/>
    <property type="match status" value="1"/>
</dbReference>
<dbReference type="GO" id="GO:0000719">
    <property type="term" value="P:photoreactive repair"/>
    <property type="evidence" value="ECO:0007669"/>
    <property type="project" value="UniProtKB-ARBA"/>
</dbReference>
<accession>A0A1X7AI39</accession>
<evidence type="ECO:0000256" key="7">
    <source>
        <dbReference type="ARBA" id="ARBA00022991"/>
    </source>
</evidence>
<feature type="site" description="Electron transfer via tryptophanyl radical" evidence="13">
    <location>
        <position position="365"/>
    </location>
</feature>
<evidence type="ECO:0000256" key="2">
    <source>
        <dbReference type="ARBA" id="ARBA00005862"/>
    </source>
</evidence>
<dbReference type="SUPFAM" id="SSF48173">
    <property type="entry name" value="Cryptochrome/photolyase FAD-binding domain"/>
    <property type="match status" value="1"/>
</dbReference>
<dbReference type="FunFam" id="1.10.579.10:FF:000003">
    <property type="entry name" value="Deoxyribodipyrimidine photo-lyase"/>
    <property type="match status" value="1"/>
</dbReference>
<dbReference type="InterPro" id="IPR036134">
    <property type="entry name" value="Crypto/Photolyase_FAD-like_sf"/>
</dbReference>
<feature type="domain" description="Photolyase/cryptochrome alpha/beta" evidence="16">
    <location>
        <begin position="5"/>
        <end position="137"/>
    </location>
</feature>
<gene>
    <name evidence="17" type="primary">phrB</name>
    <name evidence="17" type="ORF">EHSB41UT_01668</name>
</gene>
<keyword evidence="6 12" id="KW-0274">FAD</keyword>
<evidence type="ECO:0000313" key="18">
    <source>
        <dbReference type="Proteomes" id="UP000196573"/>
    </source>
</evidence>
<feature type="binding site" evidence="12">
    <location>
        <begin position="378"/>
        <end position="380"/>
    </location>
    <ligand>
        <name>FAD</name>
        <dbReference type="ChEBI" id="CHEBI:57692"/>
    </ligand>
</feature>
<feature type="site" description="Electron transfer via tryptophanyl radical" evidence="13">
    <location>
        <position position="388"/>
    </location>
</feature>
<evidence type="ECO:0000256" key="4">
    <source>
        <dbReference type="ARBA" id="ARBA00014046"/>
    </source>
</evidence>
<evidence type="ECO:0000256" key="10">
    <source>
        <dbReference type="ARBA" id="ARBA00059220"/>
    </source>
</evidence>
<sequence length="478" mass="54771">MSDNTLQLIWLRRDLRSRDNTALYQASQNGPVICIWFSFPGQWQEHNDSPNKLWFWLENIKVLEKNLSVLNIPLLTRNLNRFADAPEALLQVAKELGCQNLWFNDEYGINEQRRDDAVEQAFQQQGFNCHRFTDDVLIKPGQLLNKQGQPFKVFTPFRKALYRDLTPEQHQPYPAPAKQKPLKGQLSSDPLPDIQPTLSETNLWPAGEKAAHQQLKAFIQDKSESYKDDRDFPARPGTSMLSSYLTTGVLSVRQCFSAARQANSGELDTGNAGLTTWMSELIWREFYRHILVCFPKVCMSKAFQPETDQIPWKQDTDLLTAWQEGRTGVPIVDAAMRQLVATGWMHNRLRMVVAMYLSKDLRLDWRLGESFFMKHLVDGDIASNNGGWQWAASTGTDAAPYFRMFNPVSQSEKFDPDGDFLRQWLPELRELDNKSIHNPNAGNSLFTDESLYPSPLVDHSKARAATLEAFKKIKKQNG</sequence>
<dbReference type="Gene3D" id="1.10.579.10">
    <property type="entry name" value="DNA Cyclobutane Dipyrimidine Photolyase, subunit A, domain 3"/>
    <property type="match status" value="1"/>
</dbReference>
<feature type="binding site" evidence="12">
    <location>
        <begin position="280"/>
        <end position="287"/>
    </location>
    <ligand>
        <name>FAD</name>
        <dbReference type="ChEBI" id="CHEBI:57692"/>
    </ligand>
</feature>
<comment type="similarity">
    <text evidence="14">Belongs to the DNA photolyase family.</text>
</comment>
<dbReference type="GO" id="GO:0071949">
    <property type="term" value="F:FAD binding"/>
    <property type="evidence" value="ECO:0007669"/>
    <property type="project" value="TreeGrafter"/>
</dbReference>
<feature type="site" description="Electron transfer via tryptophanyl radical" evidence="13">
    <location>
        <position position="312"/>
    </location>
</feature>
<evidence type="ECO:0000256" key="1">
    <source>
        <dbReference type="ARBA" id="ARBA00001932"/>
    </source>
</evidence>
<dbReference type="Pfam" id="PF03441">
    <property type="entry name" value="FAD_binding_7"/>
    <property type="match status" value="1"/>
</dbReference>
<dbReference type="EMBL" id="FWPT01000003">
    <property type="protein sequence ID" value="SMA43800.1"/>
    <property type="molecule type" value="Genomic_DNA"/>
</dbReference>
<evidence type="ECO:0000256" key="5">
    <source>
        <dbReference type="ARBA" id="ARBA00022630"/>
    </source>
</evidence>
<dbReference type="PROSITE" id="PS51645">
    <property type="entry name" value="PHR_CRY_ALPHA_BETA"/>
    <property type="match status" value="1"/>
</dbReference>
<feature type="binding site" evidence="12">
    <location>
        <position position="277"/>
    </location>
    <ligand>
        <name>FAD</name>
        <dbReference type="ChEBI" id="CHEBI:57692"/>
    </ligand>
</feature>
<dbReference type="InterPro" id="IPR018394">
    <property type="entry name" value="DNA_photolyase_1_CS_C"/>
</dbReference>
<dbReference type="OrthoDB" id="9772484at2"/>
<keyword evidence="5 12" id="KW-0285">Flavoprotein</keyword>
<comment type="cofactor">
    <cofactor evidence="12">
        <name>FAD</name>
        <dbReference type="ChEBI" id="CHEBI:57692"/>
    </cofactor>
    <text evidence="12">Binds 1 FAD per subunit.</text>
</comment>
<evidence type="ECO:0000256" key="12">
    <source>
        <dbReference type="PIRSR" id="PIRSR602081-1"/>
    </source>
</evidence>
<comment type="similarity">
    <text evidence="2">Belongs to the DNA photolyase class-1 family.</text>
</comment>
<evidence type="ECO:0000256" key="14">
    <source>
        <dbReference type="RuleBase" id="RU004182"/>
    </source>
</evidence>
<dbReference type="PRINTS" id="PR00147">
    <property type="entry name" value="DNAPHOTLYASE"/>
</dbReference>
<evidence type="ECO:0000259" key="16">
    <source>
        <dbReference type="PROSITE" id="PS51645"/>
    </source>
</evidence>
<dbReference type="Gene3D" id="1.25.40.80">
    <property type="match status" value="1"/>
</dbReference>